<evidence type="ECO:0000256" key="2">
    <source>
        <dbReference type="SAM" id="Phobius"/>
    </source>
</evidence>
<protein>
    <submittedName>
        <fullName evidence="3">Uncharacterized protein</fullName>
    </submittedName>
</protein>
<proteinExistence type="predicted"/>
<dbReference type="OrthoDB" id="5120158at2"/>
<dbReference type="STRING" id="526729.SAMN04324258_1966"/>
<sequence length="194" mass="20470">MTQHENHHDQHRTAPADLSTVTTSATRRYRGVGALALVAAVAVSTSACGAITEAMKDRSSGHTKAFSYDSGADGKADEGLPSWVPDGASDVRGVFRTTGDEMILTMDADVTSLPAGCTSVDADHPLVAAPTRGTLSADDYRTDSTLEASWWTTGQEQDASLQCGGWWVGTRNGALFAFTPELKAVKIEDQPDPA</sequence>
<dbReference type="Proteomes" id="UP000189777">
    <property type="component" value="Unassembled WGS sequence"/>
</dbReference>
<evidence type="ECO:0000313" key="3">
    <source>
        <dbReference type="EMBL" id="SKC60377.1"/>
    </source>
</evidence>
<gene>
    <name evidence="3" type="ORF">SAMN04324258_1966</name>
</gene>
<keyword evidence="2" id="KW-0812">Transmembrane</keyword>
<evidence type="ECO:0000313" key="4">
    <source>
        <dbReference type="Proteomes" id="UP000189777"/>
    </source>
</evidence>
<feature type="transmembrane region" description="Helical" evidence="2">
    <location>
        <begin position="32"/>
        <end position="52"/>
    </location>
</feature>
<accession>A0A1T5K9K4</accession>
<evidence type="ECO:0000256" key="1">
    <source>
        <dbReference type="SAM" id="MobiDB-lite"/>
    </source>
</evidence>
<feature type="region of interest" description="Disordered" evidence="1">
    <location>
        <begin position="1"/>
        <end position="22"/>
    </location>
</feature>
<dbReference type="AlphaFoldDB" id="A0A1T5K9K4"/>
<feature type="compositionally biased region" description="Basic and acidic residues" evidence="1">
    <location>
        <begin position="1"/>
        <end position="14"/>
    </location>
</feature>
<reference evidence="3 4" key="1">
    <citation type="submission" date="2017-02" db="EMBL/GenBank/DDBJ databases">
        <authorList>
            <person name="Peterson S.W."/>
        </authorList>
    </citation>
    <scope>NUCLEOTIDE SEQUENCE [LARGE SCALE GENOMIC DNA]</scope>
    <source>
        <strain evidence="3 4">DSM 21481</strain>
    </source>
</reference>
<keyword evidence="2" id="KW-0472">Membrane</keyword>
<organism evidence="3 4">
    <name type="scientific">Krasilnikoviella flava</name>
    <dbReference type="NCBI Taxonomy" id="526729"/>
    <lineage>
        <taxon>Bacteria</taxon>
        <taxon>Bacillati</taxon>
        <taxon>Actinomycetota</taxon>
        <taxon>Actinomycetes</taxon>
        <taxon>Micrococcales</taxon>
        <taxon>Promicromonosporaceae</taxon>
        <taxon>Krasilnikoviella</taxon>
    </lineage>
</organism>
<name>A0A1T5K9K4_9MICO</name>
<keyword evidence="4" id="KW-1185">Reference proteome</keyword>
<keyword evidence="2" id="KW-1133">Transmembrane helix</keyword>
<dbReference type="RefSeq" id="WP_079573929.1">
    <property type="nucleotide sequence ID" value="NZ_FUZQ01000003.1"/>
</dbReference>
<dbReference type="EMBL" id="FUZQ01000003">
    <property type="protein sequence ID" value="SKC60377.1"/>
    <property type="molecule type" value="Genomic_DNA"/>
</dbReference>